<dbReference type="OrthoDB" id="4757858at2759"/>
<protein>
    <recommendedName>
        <fullName evidence="4">F-box domain-containing protein</fullName>
    </recommendedName>
</protein>
<evidence type="ECO:0000256" key="1">
    <source>
        <dbReference type="SAM" id="MobiDB-lite"/>
    </source>
</evidence>
<keyword evidence="3" id="KW-1185">Reference proteome</keyword>
<dbReference type="EMBL" id="KL648635">
    <property type="protein sequence ID" value="KEY67059.1"/>
    <property type="molecule type" value="Genomic_DNA"/>
</dbReference>
<sequence length="492" mass="55644">MDPGRPGPGDERPTKRPRTTPIRPDFLDLPLENVVEALCLECPRPPWRSRRHELSDGSRLNSHPPMEARHCYSPTCWCSPILVDLEIMQTLASLAGTCRTLYAIATPHVYHRPATRKWWLLANTLISRPDLAAHVRVLSNHLWKAGIRTSTEVAPRAVDDYYMAMKFAYARYRDAEFNDAEATAIFEDHNTSINIMTNLCPSVEEMDLVHRGGPFLFACEETPLRRMRNLVLGRSSQDADTVDSETISTLGKKTPQLANLVLRGICARSFAYEYPLPSLIRLRLEDSCIEVEALRALLGSCSSITEFQFRASFEELGLIRGFNPKDLQMALRLCVPNLESLSIDMSSDLTRCEAPVPVERLIQTLDFNVRLRDLTIETGCFLGPKYIYLQARRYRRGCGGQRLEIPSTKSYPDVPREVIMDLLPVSIVRLRITTATDGPRPNFLARGLEEMARQVNDSFPKLEVVIVEEMYQSRVWALADAFKAAGVRFSTG</sequence>
<name>A0A084AP30_STACB</name>
<dbReference type="Proteomes" id="UP000028045">
    <property type="component" value="Unassembled WGS sequence"/>
</dbReference>
<dbReference type="Gene3D" id="3.80.10.10">
    <property type="entry name" value="Ribonuclease Inhibitor"/>
    <property type="match status" value="1"/>
</dbReference>
<feature type="region of interest" description="Disordered" evidence="1">
    <location>
        <begin position="1"/>
        <end position="23"/>
    </location>
</feature>
<gene>
    <name evidence="2" type="ORF">S7711_10888</name>
</gene>
<dbReference type="HOGENOM" id="CLU_043323_0_0_1"/>
<accession>A0A084AP30</accession>
<proteinExistence type="predicted"/>
<evidence type="ECO:0000313" key="2">
    <source>
        <dbReference type="EMBL" id="KEY67059.1"/>
    </source>
</evidence>
<organism evidence="2 3">
    <name type="scientific">Stachybotrys chartarum (strain CBS 109288 / IBT 7711)</name>
    <name type="common">Toxic black mold</name>
    <name type="synonym">Stilbospora chartarum</name>
    <dbReference type="NCBI Taxonomy" id="1280523"/>
    <lineage>
        <taxon>Eukaryota</taxon>
        <taxon>Fungi</taxon>
        <taxon>Dikarya</taxon>
        <taxon>Ascomycota</taxon>
        <taxon>Pezizomycotina</taxon>
        <taxon>Sordariomycetes</taxon>
        <taxon>Hypocreomycetidae</taxon>
        <taxon>Hypocreales</taxon>
        <taxon>Stachybotryaceae</taxon>
        <taxon>Stachybotrys</taxon>
    </lineage>
</organism>
<dbReference type="AlphaFoldDB" id="A0A084AP30"/>
<evidence type="ECO:0008006" key="4">
    <source>
        <dbReference type="Google" id="ProtNLM"/>
    </source>
</evidence>
<evidence type="ECO:0000313" key="3">
    <source>
        <dbReference type="Proteomes" id="UP000028045"/>
    </source>
</evidence>
<reference evidence="2 3" key="1">
    <citation type="journal article" date="2014" name="BMC Genomics">
        <title>Comparative genome sequencing reveals chemotype-specific gene clusters in the toxigenic black mold Stachybotrys.</title>
        <authorList>
            <person name="Semeiks J."/>
            <person name="Borek D."/>
            <person name="Otwinowski Z."/>
            <person name="Grishin N.V."/>
        </authorList>
    </citation>
    <scope>NUCLEOTIDE SEQUENCE [LARGE SCALE GENOMIC DNA]</scope>
    <source>
        <strain evidence="3">CBS 109288 / IBT 7711</strain>
    </source>
</reference>
<dbReference type="InterPro" id="IPR032675">
    <property type="entry name" value="LRR_dom_sf"/>
</dbReference>